<name>A0A151GBX6_DRECN</name>
<evidence type="ECO:0000313" key="3">
    <source>
        <dbReference type="Proteomes" id="UP000076580"/>
    </source>
</evidence>
<gene>
    <name evidence="2" type="ORF">DCS_06514</name>
</gene>
<feature type="compositionally biased region" description="Low complexity" evidence="1">
    <location>
        <begin position="223"/>
        <end position="236"/>
    </location>
</feature>
<keyword evidence="3" id="KW-1185">Reference proteome</keyword>
<evidence type="ECO:0000256" key="1">
    <source>
        <dbReference type="SAM" id="MobiDB-lite"/>
    </source>
</evidence>
<keyword evidence="2" id="KW-0675">Receptor</keyword>
<dbReference type="STRING" id="98403.A0A151GBX6"/>
<dbReference type="InParanoid" id="A0A151GBX6"/>
<feature type="compositionally biased region" description="Low complexity" evidence="1">
    <location>
        <begin position="78"/>
        <end position="92"/>
    </location>
</feature>
<feature type="region of interest" description="Disordered" evidence="1">
    <location>
        <begin position="19"/>
        <end position="66"/>
    </location>
</feature>
<dbReference type="RefSeq" id="XP_040653906.1">
    <property type="nucleotide sequence ID" value="XM_040803802.1"/>
</dbReference>
<feature type="region of interest" description="Disordered" evidence="1">
    <location>
        <begin position="211"/>
        <end position="239"/>
    </location>
</feature>
<organism evidence="2 3">
    <name type="scientific">Drechmeria coniospora</name>
    <name type="common">Nematophagous fungus</name>
    <name type="synonym">Meria coniospora</name>
    <dbReference type="NCBI Taxonomy" id="98403"/>
    <lineage>
        <taxon>Eukaryota</taxon>
        <taxon>Fungi</taxon>
        <taxon>Dikarya</taxon>
        <taxon>Ascomycota</taxon>
        <taxon>Pezizomycotina</taxon>
        <taxon>Sordariomycetes</taxon>
        <taxon>Hypocreomycetidae</taxon>
        <taxon>Hypocreales</taxon>
        <taxon>Ophiocordycipitaceae</taxon>
        <taxon>Drechmeria</taxon>
    </lineage>
</organism>
<evidence type="ECO:0000313" key="2">
    <source>
        <dbReference type="EMBL" id="KYK54554.1"/>
    </source>
</evidence>
<reference evidence="2 3" key="1">
    <citation type="journal article" date="2016" name="Sci. Rep.">
        <title>Insights into Adaptations to a Near-Obligate Nematode Endoparasitic Lifestyle from the Finished Genome of Drechmeria coniospora.</title>
        <authorList>
            <person name="Zhang L."/>
            <person name="Zhou Z."/>
            <person name="Guo Q."/>
            <person name="Fokkens L."/>
            <person name="Miskei M."/>
            <person name="Pocsi I."/>
            <person name="Zhang W."/>
            <person name="Chen M."/>
            <person name="Wang L."/>
            <person name="Sun Y."/>
            <person name="Donzelli B.G."/>
            <person name="Gibson D.M."/>
            <person name="Nelson D.R."/>
            <person name="Luo J.G."/>
            <person name="Rep M."/>
            <person name="Liu H."/>
            <person name="Yang S."/>
            <person name="Wang J."/>
            <person name="Krasnoff S.B."/>
            <person name="Xu Y."/>
            <person name="Molnar I."/>
            <person name="Lin M."/>
        </authorList>
    </citation>
    <scope>NUCLEOTIDE SEQUENCE [LARGE SCALE GENOMIC DNA]</scope>
    <source>
        <strain evidence="2 3">ARSEF 6962</strain>
    </source>
</reference>
<dbReference type="Proteomes" id="UP000076580">
    <property type="component" value="Chromosome 03"/>
</dbReference>
<sequence>MDPVHDVANIASALYRDARLAADAPPSSPVSALLRRQDRASSRQVPSPSPPPPRSFIPRTGDASSRNAISSVAMATPTSTTQLPLPLPQRHQAPPPPRKDPAPSIPTQATAATLASIETSNTSYSADTSPSLHQSIFSLKDGSDISNTRRTSRRRTGPLSQQSRERAALIRKLGACADCRRRRVACHPNHHNLTWEDLVTKFHRSHSIGVEDMAPLSDPGRAPSPAASLAASQPPSMHDDQQMMDMDPVTPACHQPSRLPLGEARIRTPLPSGPRLEKSLSLPGIENLKSELQNNVPAMLSTSNRGRYSSVCALLLFWQEDEDAAAVEAAVKKLAHVLEKYYHYTFHIQTIPSFSDRCKNSWRWLSQQLNKFADDRDQRDVLKIVYYTGHTYLDGNREMVLASSRDYTKASTIRWSGIQQILEEACSDVLILMDAAYYPSSKMVRQKGVLELIAASVSDEHLVALDRCSFTRALAEHLRTRASRSSPLSAAELHSILLATYPKMIQDRSPEKETITTFPAPLHCMMSGNSRLPSIFLSPIYQYSPLRNSFSCENSPQLHLSIRLLDDNVDVDSWSEWLRLMPDGIKDVRVDGSFRTTFR</sequence>
<protein>
    <submittedName>
        <fullName evidence="2">Tyrosine-protein phosphatase non-receptor type 6</fullName>
    </submittedName>
</protein>
<feature type="compositionally biased region" description="Low complexity" evidence="1">
    <location>
        <begin position="19"/>
        <end position="34"/>
    </location>
</feature>
<feature type="region of interest" description="Disordered" evidence="1">
    <location>
        <begin position="78"/>
        <end position="108"/>
    </location>
</feature>
<dbReference type="GeneID" id="63719157"/>
<proteinExistence type="predicted"/>
<accession>A0A151GBX6</accession>
<dbReference type="AlphaFoldDB" id="A0A151GBX6"/>
<comment type="caution">
    <text evidence="2">The sequence shown here is derived from an EMBL/GenBank/DDBJ whole genome shotgun (WGS) entry which is preliminary data.</text>
</comment>
<dbReference type="EMBL" id="LAYC01000003">
    <property type="protein sequence ID" value="KYK54554.1"/>
    <property type="molecule type" value="Genomic_DNA"/>
</dbReference>
<feature type="region of interest" description="Disordered" evidence="1">
    <location>
        <begin position="139"/>
        <end position="165"/>
    </location>
</feature>